<reference evidence="5 6" key="1">
    <citation type="submission" date="2020-04" db="EMBL/GenBank/DDBJ databases">
        <title>MicrobeNet Type strains.</title>
        <authorList>
            <person name="Nicholson A.C."/>
        </authorList>
    </citation>
    <scope>NUCLEOTIDE SEQUENCE [LARGE SCALE GENOMIC DNA]</scope>
    <source>
        <strain evidence="5 6">ATCC BAA-787</strain>
    </source>
</reference>
<keyword evidence="3" id="KW-0804">Transcription</keyword>
<name>A0ABX1K2Y3_9CELL</name>
<keyword evidence="2" id="KW-0238">DNA-binding</keyword>
<dbReference type="Pfam" id="PF08220">
    <property type="entry name" value="HTH_DeoR"/>
    <property type="match status" value="1"/>
</dbReference>
<evidence type="ECO:0000256" key="2">
    <source>
        <dbReference type="ARBA" id="ARBA00023125"/>
    </source>
</evidence>
<dbReference type="PROSITE" id="PS51000">
    <property type="entry name" value="HTH_DEOR_2"/>
    <property type="match status" value="1"/>
</dbReference>
<proteinExistence type="predicted"/>
<dbReference type="InterPro" id="IPR014036">
    <property type="entry name" value="DeoR-like_C"/>
</dbReference>
<dbReference type="Gene3D" id="1.10.10.10">
    <property type="entry name" value="Winged helix-like DNA-binding domain superfamily/Winged helix DNA-binding domain"/>
    <property type="match status" value="1"/>
</dbReference>
<evidence type="ECO:0000259" key="4">
    <source>
        <dbReference type="PROSITE" id="PS51000"/>
    </source>
</evidence>
<dbReference type="Gene3D" id="3.40.50.1360">
    <property type="match status" value="1"/>
</dbReference>
<accession>A0ABX1K2Y3</accession>
<organism evidence="5 6">
    <name type="scientific">Cellulomonas septica</name>
    <dbReference type="NCBI Taxonomy" id="285080"/>
    <lineage>
        <taxon>Bacteria</taxon>
        <taxon>Bacillati</taxon>
        <taxon>Actinomycetota</taxon>
        <taxon>Actinomycetes</taxon>
        <taxon>Micrococcales</taxon>
        <taxon>Cellulomonadaceae</taxon>
        <taxon>Cellulomonas</taxon>
    </lineage>
</organism>
<protein>
    <submittedName>
        <fullName evidence="5">DeoR/GlpR transcriptional regulator</fullName>
    </submittedName>
</protein>
<sequence length="280" mass="28953">MCDDVGVLASQRQEHILAVVRAHGAARVADLVVSLDVSDMTVRRDIAELARAGLVRRVHGGAVAPDAGGRPTDEPGFEAKRTWAQDEKRAIARAALATVEPGQSIALSAGTTTHLLAELVAATPALRPLTVVTNAVGAADVLHRATPGDDRLEVILTGGVRTPSDALVGPVADATLARLRVDRAYLGVHGVDADGLTTPNLAEAATNRALIAAAAATTVLADHTKWGVTGLARIATLDEVDVLLSDEGLPDDARRVVADATRLQLTSTTTPATTTPGERP</sequence>
<dbReference type="SMART" id="SM01134">
    <property type="entry name" value="DeoRC"/>
    <property type="match status" value="1"/>
</dbReference>
<dbReference type="PRINTS" id="PR00037">
    <property type="entry name" value="HTHLACR"/>
</dbReference>
<comment type="caution">
    <text evidence="5">The sequence shown here is derived from an EMBL/GenBank/DDBJ whole genome shotgun (WGS) entry which is preliminary data.</text>
</comment>
<dbReference type="InterPro" id="IPR036390">
    <property type="entry name" value="WH_DNA-bd_sf"/>
</dbReference>
<dbReference type="PANTHER" id="PTHR30363">
    <property type="entry name" value="HTH-TYPE TRANSCRIPTIONAL REGULATOR SRLR-RELATED"/>
    <property type="match status" value="1"/>
</dbReference>
<evidence type="ECO:0000313" key="6">
    <source>
        <dbReference type="Proteomes" id="UP000777774"/>
    </source>
</evidence>
<keyword evidence="1" id="KW-0805">Transcription regulation</keyword>
<dbReference type="PANTHER" id="PTHR30363:SF44">
    <property type="entry name" value="AGA OPERON TRANSCRIPTIONAL REPRESSOR-RELATED"/>
    <property type="match status" value="1"/>
</dbReference>
<gene>
    <name evidence="5" type="ORF">HGA02_15770</name>
</gene>
<dbReference type="Proteomes" id="UP000777774">
    <property type="component" value="Unassembled WGS sequence"/>
</dbReference>
<evidence type="ECO:0000256" key="3">
    <source>
        <dbReference type="ARBA" id="ARBA00023163"/>
    </source>
</evidence>
<dbReference type="InterPro" id="IPR001034">
    <property type="entry name" value="DeoR_HTH"/>
</dbReference>
<dbReference type="InterPro" id="IPR018356">
    <property type="entry name" value="Tscrpt_reg_HTH_DeoR_CS"/>
</dbReference>
<evidence type="ECO:0000313" key="5">
    <source>
        <dbReference type="EMBL" id="NKY40931.1"/>
    </source>
</evidence>
<keyword evidence="6" id="KW-1185">Reference proteome</keyword>
<dbReference type="EMBL" id="JAAXOY010000505">
    <property type="protein sequence ID" value="NKY40931.1"/>
    <property type="molecule type" value="Genomic_DNA"/>
</dbReference>
<dbReference type="Pfam" id="PF00455">
    <property type="entry name" value="DeoRC"/>
    <property type="match status" value="1"/>
</dbReference>
<feature type="domain" description="HTH deoR-type" evidence="4">
    <location>
        <begin position="9"/>
        <end position="64"/>
    </location>
</feature>
<dbReference type="PROSITE" id="PS00894">
    <property type="entry name" value="HTH_DEOR_1"/>
    <property type="match status" value="1"/>
</dbReference>
<dbReference type="SUPFAM" id="SSF100950">
    <property type="entry name" value="NagB/RpiA/CoA transferase-like"/>
    <property type="match status" value="1"/>
</dbReference>
<dbReference type="SUPFAM" id="SSF46785">
    <property type="entry name" value="Winged helix' DNA-binding domain"/>
    <property type="match status" value="1"/>
</dbReference>
<dbReference type="InterPro" id="IPR050313">
    <property type="entry name" value="Carb_Metab_HTH_regulators"/>
</dbReference>
<dbReference type="InterPro" id="IPR036388">
    <property type="entry name" value="WH-like_DNA-bd_sf"/>
</dbReference>
<evidence type="ECO:0000256" key="1">
    <source>
        <dbReference type="ARBA" id="ARBA00023015"/>
    </source>
</evidence>
<dbReference type="InterPro" id="IPR037171">
    <property type="entry name" value="NagB/RpiA_transferase-like"/>
</dbReference>
<dbReference type="SMART" id="SM00420">
    <property type="entry name" value="HTH_DEOR"/>
    <property type="match status" value="1"/>
</dbReference>